<sequence>MRSIHNYVQAVKARREENGDEGFSLIELIVVVVILGILAAIAIPVFAGLQDQAKQQSLETIAANGATAVASQVASVTDATELTAAITKELGQLAKDDVTVAQMGTGNPTIETICVVAYTGTKPTAVAASSKTAAFAGPGCIIP</sequence>
<dbReference type="SUPFAM" id="SSF54523">
    <property type="entry name" value="Pili subunits"/>
    <property type="match status" value="1"/>
</dbReference>
<evidence type="ECO:0000256" key="1">
    <source>
        <dbReference type="SAM" id="Phobius"/>
    </source>
</evidence>
<evidence type="ECO:0000313" key="2">
    <source>
        <dbReference type="EMBL" id="MBB4139430.1"/>
    </source>
</evidence>
<keyword evidence="1" id="KW-0472">Membrane</keyword>
<organism evidence="2 3">
    <name type="scientific">Microbacterium invictum</name>
    <dbReference type="NCBI Taxonomy" id="515415"/>
    <lineage>
        <taxon>Bacteria</taxon>
        <taxon>Bacillati</taxon>
        <taxon>Actinomycetota</taxon>
        <taxon>Actinomycetes</taxon>
        <taxon>Micrococcales</taxon>
        <taxon>Microbacteriaceae</taxon>
        <taxon>Microbacterium</taxon>
    </lineage>
</organism>
<dbReference type="AlphaFoldDB" id="A0AA40SNE2"/>
<dbReference type="Gene3D" id="3.30.700.10">
    <property type="entry name" value="Glycoprotein, Type 4 Pilin"/>
    <property type="match status" value="1"/>
</dbReference>
<feature type="transmembrane region" description="Helical" evidence="1">
    <location>
        <begin position="25"/>
        <end position="49"/>
    </location>
</feature>
<name>A0AA40SNE2_9MICO</name>
<dbReference type="Pfam" id="PF07963">
    <property type="entry name" value="N_methyl"/>
    <property type="match status" value="1"/>
</dbReference>
<gene>
    <name evidence="2" type="ORF">BKA10_001224</name>
</gene>
<keyword evidence="1" id="KW-0812">Transmembrane</keyword>
<dbReference type="InterPro" id="IPR045584">
    <property type="entry name" value="Pilin-like"/>
</dbReference>
<comment type="caution">
    <text evidence="2">The sequence shown here is derived from an EMBL/GenBank/DDBJ whole genome shotgun (WGS) entry which is preliminary data.</text>
</comment>
<keyword evidence="1" id="KW-1133">Transmembrane helix</keyword>
<accession>A0AA40SNE2</accession>
<dbReference type="Proteomes" id="UP000549113">
    <property type="component" value="Unassembled WGS sequence"/>
</dbReference>
<dbReference type="EMBL" id="JACIFH010000001">
    <property type="protein sequence ID" value="MBB4139430.1"/>
    <property type="molecule type" value="Genomic_DNA"/>
</dbReference>
<reference evidence="2 3" key="1">
    <citation type="submission" date="2020-08" db="EMBL/GenBank/DDBJ databases">
        <title>Sequencing the genomes of 1000 actinobacteria strains.</title>
        <authorList>
            <person name="Klenk H.-P."/>
        </authorList>
    </citation>
    <scope>NUCLEOTIDE SEQUENCE [LARGE SCALE GENOMIC DNA]</scope>
    <source>
        <strain evidence="2 3">DSM 19600</strain>
    </source>
</reference>
<dbReference type="NCBIfam" id="TIGR02532">
    <property type="entry name" value="IV_pilin_GFxxxE"/>
    <property type="match status" value="1"/>
</dbReference>
<keyword evidence="3" id="KW-1185">Reference proteome</keyword>
<dbReference type="PROSITE" id="PS00409">
    <property type="entry name" value="PROKAR_NTER_METHYL"/>
    <property type="match status" value="1"/>
</dbReference>
<dbReference type="RefSeq" id="WP_183499099.1">
    <property type="nucleotide sequence ID" value="NZ_BAABCO010000001.1"/>
</dbReference>
<proteinExistence type="predicted"/>
<dbReference type="InterPro" id="IPR012902">
    <property type="entry name" value="N_methyl_site"/>
</dbReference>
<protein>
    <submittedName>
        <fullName evidence="2">Prepilin-type N-terminal cleavage/methylation domain-containing protein</fullName>
    </submittedName>
</protein>
<evidence type="ECO:0000313" key="3">
    <source>
        <dbReference type="Proteomes" id="UP000549113"/>
    </source>
</evidence>